<keyword evidence="5" id="KW-1185">Reference proteome</keyword>
<dbReference type="PROSITE" id="PS50110">
    <property type="entry name" value="RESPONSE_REGULATORY"/>
    <property type="match status" value="2"/>
</dbReference>
<dbReference type="Gene3D" id="3.40.50.2300">
    <property type="match status" value="2"/>
</dbReference>
<reference evidence="4" key="2">
    <citation type="journal article" date="2013" name="Mar. Genomics">
        <title>Expression of sulfatases in Rhodopirellula baltica and the diversity of sulfatases in the genus Rhodopirellula.</title>
        <authorList>
            <person name="Wegner C.E."/>
            <person name="Richter-Heitmann T."/>
            <person name="Klindworth A."/>
            <person name="Klockow C."/>
            <person name="Richter M."/>
            <person name="Achstetter T."/>
            <person name="Glockner F.O."/>
            <person name="Harder J."/>
        </authorList>
    </citation>
    <scope>NUCLEOTIDE SEQUENCE [LARGE SCALE GENOMIC DNA]</scope>
    <source>
        <strain evidence="4">6C</strain>
    </source>
</reference>
<keyword evidence="1 2" id="KW-0597">Phosphoprotein</keyword>
<dbReference type="EMBL" id="ANMO01000047">
    <property type="protein sequence ID" value="EMB18370.1"/>
    <property type="molecule type" value="Genomic_DNA"/>
</dbReference>
<organism evidence="4 5">
    <name type="scientific">Rhodopirellula europaea 6C</name>
    <dbReference type="NCBI Taxonomy" id="1263867"/>
    <lineage>
        <taxon>Bacteria</taxon>
        <taxon>Pseudomonadati</taxon>
        <taxon>Planctomycetota</taxon>
        <taxon>Planctomycetia</taxon>
        <taxon>Pirellulales</taxon>
        <taxon>Pirellulaceae</taxon>
        <taxon>Rhodopirellula</taxon>
    </lineage>
</organism>
<dbReference type="GO" id="GO:0000160">
    <property type="term" value="P:phosphorelay signal transduction system"/>
    <property type="evidence" value="ECO:0007669"/>
    <property type="project" value="InterPro"/>
</dbReference>
<evidence type="ECO:0000256" key="2">
    <source>
        <dbReference type="PROSITE-ProRule" id="PRU00169"/>
    </source>
</evidence>
<evidence type="ECO:0000256" key="1">
    <source>
        <dbReference type="ARBA" id="ARBA00022553"/>
    </source>
</evidence>
<dbReference type="Proteomes" id="UP000011529">
    <property type="component" value="Unassembled WGS sequence"/>
</dbReference>
<dbReference type="PANTHER" id="PTHR44591">
    <property type="entry name" value="STRESS RESPONSE REGULATOR PROTEIN 1"/>
    <property type="match status" value="1"/>
</dbReference>
<dbReference type="InterPro" id="IPR001789">
    <property type="entry name" value="Sig_transdc_resp-reg_receiver"/>
</dbReference>
<sequence length="252" mass="27758">MKSKRVLIVDDDRDICSNIKDILDDLGYQTDIAHDGHSALDLVDTNRYDVVLLDYSMPGMDGATLHQQMVLLQPEIAAIMVTAYAQGDGAQRARDSGIQQVLRKPVDLGELLPLVEQLSNSPIVLVVDDDPDFCKTLWHILRERSYRVSLAHNREDGVRKALDANYQVAVIDLSLCSGQTDGCDVLQRVAEVNPAIRTILITGHREVAGQVLERCKANGLDDVCFKPLDVEALLNKIELGKIANANRDSGTS</sequence>
<dbReference type="AlphaFoldDB" id="M2AML5"/>
<evidence type="ECO:0000313" key="4">
    <source>
        <dbReference type="EMBL" id="EMB18370.1"/>
    </source>
</evidence>
<feature type="modified residue" description="4-aspartylphosphate" evidence="2">
    <location>
        <position position="172"/>
    </location>
</feature>
<dbReference type="InterPro" id="IPR050595">
    <property type="entry name" value="Bact_response_regulator"/>
</dbReference>
<dbReference type="FunFam" id="3.40.50.2300:FF:000785">
    <property type="match status" value="1"/>
</dbReference>
<dbReference type="SUPFAM" id="SSF52172">
    <property type="entry name" value="CheY-like"/>
    <property type="match status" value="2"/>
</dbReference>
<dbReference type="Pfam" id="PF00072">
    <property type="entry name" value="Response_reg"/>
    <property type="match status" value="2"/>
</dbReference>
<reference evidence="4" key="1">
    <citation type="submission" date="2012-11" db="EMBL/GenBank/DDBJ databases">
        <title>Permanent draft genomes of Rhodopirellula europaea strain SH398 and 6C.</title>
        <authorList>
            <person name="Richter M."/>
            <person name="Richter-Heitmann T."/>
            <person name="Frank C."/>
            <person name="Harder J."/>
            <person name="Glockner F.O."/>
        </authorList>
    </citation>
    <scope>NUCLEOTIDE SEQUENCE</scope>
    <source>
        <strain evidence="4">6C</strain>
    </source>
</reference>
<feature type="domain" description="Response regulatory" evidence="3">
    <location>
        <begin position="5"/>
        <end position="119"/>
    </location>
</feature>
<evidence type="ECO:0000259" key="3">
    <source>
        <dbReference type="PROSITE" id="PS50110"/>
    </source>
</evidence>
<evidence type="ECO:0000313" key="5">
    <source>
        <dbReference type="Proteomes" id="UP000011529"/>
    </source>
</evidence>
<protein>
    <submittedName>
        <fullName evidence="4">Response regulator receiver protein</fullName>
    </submittedName>
</protein>
<dbReference type="SMART" id="SM00448">
    <property type="entry name" value="REC"/>
    <property type="match status" value="2"/>
</dbReference>
<proteinExistence type="predicted"/>
<name>M2AML5_9BACT</name>
<dbReference type="PATRIC" id="fig|1263867.3.peg.937"/>
<feature type="domain" description="Response regulatory" evidence="3">
    <location>
        <begin position="123"/>
        <end position="241"/>
    </location>
</feature>
<accession>M2AML5</accession>
<comment type="caution">
    <text evidence="4">The sequence shown here is derived from an EMBL/GenBank/DDBJ whole genome shotgun (WGS) entry which is preliminary data.</text>
</comment>
<gene>
    <name evidence="4" type="ORF">RE6C_00881</name>
</gene>
<dbReference type="CDD" id="cd00156">
    <property type="entry name" value="REC"/>
    <property type="match status" value="1"/>
</dbReference>
<dbReference type="PANTHER" id="PTHR44591:SF3">
    <property type="entry name" value="RESPONSE REGULATORY DOMAIN-CONTAINING PROTEIN"/>
    <property type="match status" value="1"/>
</dbReference>
<dbReference type="RefSeq" id="WP_008654180.1">
    <property type="nucleotide sequence ID" value="NZ_ANMO01000047.1"/>
</dbReference>
<feature type="modified residue" description="4-aspartylphosphate" evidence="2">
    <location>
        <position position="54"/>
    </location>
</feature>
<dbReference type="InterPro" id="IPR011006">
    <property type="entry name" value="CheY-like_superfamily"/>
</dbReference>